<accession>A0A3M7QQV0</accession>
<dbReference type="AlphaFoldDB" id="A0A3M7QQV0"/>
<proteinExistence type="predicted"/>
<dbReference type="EMBL" id="REGN01005337">
    <property type="protein sequence ID" value="RNA13720.1"/>
    <property type="molecule type" value="Genomic_DNA"/>
</dbReference>
<reference evidence="1 2" key="1">
    <citation type="journal article" date="2018" name="Sci. Rep.">
        <title>Genomic signatures of local adaptation to the degree of environmental predictability in rotifers.</title>
        <authorList>
            <person name="Franch-Gras L."/>
            <person name="Hahn C."/>
            <person name="Garcia-Roger E.M."/>
            <person name="Carmona M.J."/>
            <person name="Serra M."/>
            <person name="Gomez A."/>
        </authorList>
    </citation>
    <scope>NUCLEOTIDE SEQUENCE [LARGE SCALE GENOMIC DNA]</scope>
    <source>
        <strain evidence="1">HYR1</strain>
    </source>
</reference>
<evidence type="ECO:0000313" key="1">
    <source>
        <dbReference type="EMBL" id="RNA13720.1"/>
    </source>
</evidence>
<evidence type="ECO:0000313" key="2">
    <source>
        <dbReference type="Proteomes" id="UP000276133"/>
    </source>
</evidence>
<sequence length="138" mass="15994">MTDYISNLELFFSSQQKHVVNLDQHNKIFLPAPATPTVAAPAPMYLAAESISLRTRRVRVAQDRMMLLAISKNFLIRTKSKKPINPNSLCKYKTWNNGEHWSQLMKEDKSYFDDYIKCHYLLIDLARMINLKDCGISL</sequence>
<organism evidence="1 2">
    <name type="scientific">Brachionus plicatilis</name>
    <name type="common">Marine rotifer</name>
    <name type="synonym">Brachionus muelleri</name>
    <dbReference type="NCBI Taxonomy" id="10195"/>
    <lineage>
        <taxon>Eukaryota</taxon>
        <taxon>Metazoa</taxon>
        <taxon>Spiralia</taxon>
        <taxon>Gnathifera</taxon>
        <taxon>Rotifera</taxon>
        <taxon>Eurotatoria</taxon>
        <taxon>Monogononta</taxon>
        <taxon>Pseudotrocha</taxon>
        <taxon>Ploima</taxon>
        <taxon>Brachionidae</taxon>
        <taxon>Brachionus</taxon>
    </lineage>
</organism>
<keyword evidence="2" id="KW-1185">Reference proteome</keyword>
<dbReference type="Proteomes" id="UP000276133">
    <property type="component" value="Unassembled WGS sequence"/>
</dbReference>
<protein>
    <submittedName>
        <fullName evidence="1">Uncharacterized protein</fullName>
    </submittedName>
</protein>
<comment type="caution">
    <text evidence="1">The sequence shown here is derived from an EMBL/GenBank/DDBJ whole genome shotgun (WGS) entry which is preliminary data.</text>
</comment>
<name>A0A3M7QQV0_BRAPC</name>
<gene>
    <name evidence="1" type="ORF">BpHYR1_023288</name>
</gene>